<keyword evidence="7" id="KW-0812">Transmembrane</keyword>
<dbReference type="Pfam" id="PF00015">
    <property type="entry name" value="MCPsignal"/>
    <property type="match status" value="1"/>
</dbReference>
<dbReference type="Proteomes" id="UP000006772">
    <property type="component" value="Unassembled WGS sequence"/>
</dbReference>
<sequence>MRFSNLSIATRLAFAFSVLILVIAAIVTLGLIRLGDINKALDLVVNDRYKKIALINTISGKIDDVAIAVRNQLLTNSPEQATREQAVVNDLSLQVTAHLKDLDEMLVNPAARAQLAKVMKARDEYAAQRREVEALNAKGQRDAAVELLITKVGALQKAYFGELDNLADTQQKMMDQSVTDAEAAYNTTRLIMLSSGLVSALFAAFIAWTISRSITRPLSRAVEVAETVAAGDLTAVIDSRSTDETGRLLHALAAMNQKLKAIVLEVRRGTDSMVTASTQIATGNLDLSSRTEEQASALEETASSLEQLTSSVKQNADHTRKSSELAGTATQVANQGGQAVKQVVQTMGAINDSSRKIVDIISVIDGIAFQTNILALNAAVEAARAGEQGRGFAVVASEVRGLAQRSATAAKEIKELINDSVSQVSSGTELVAQAGSTMDEVVHSIEQVSHIVGEISAATREQSDGIEQVNQAIMQMDNTTQQNAALVEEAAAAAQALQDQAQRLLELVSVFRLDEKGAAPEISSVPRSIQATAVRKAPPVAVAAAASPAKALPARPAPSAAPTARPALPASHKEEKSDEWETF</sequence>
<feature type="region of interest" description="Disordered" evidence="6">
    <location>
        <begin position="548"/>
        <end position="583"/>
    </location>
</feature>
<feature type="compositionally biased region" description="Low complexity" evidence="6">
    <location>
        <begin position="548"/>
        <end position="570"/>
    </location>
</feature>
<dbReference type="InterPro" id="IPR024478">
    <property type="entry name" value="HlyB_4HB_MCP"/>
</dbReference>
<name>A0AAI9ICS9_9BURK</name>
<comment type="caution">
    <text evidence="10">The sequence shown here is derived from an EMBL/GenBank/DDBJ whole genome shotgun (WGS) entry which is preliminary data.</text>
</comment>
<evidence type="ECO:0000256" key="7">
    <source>
        <dbReference type="SAM" id="Phobius"/>
    </source>
</evidence>
<proteinExistence type="inferred from homology"/>
<protein>
    <submittedName>
        <fullName evidence="10">Methyl-accepting chemotaxis protein</fullName>
    </submittedName>
</protein>
<dbReference type="Pfam" id="PF00672">
    <property type="entry name" value="HAMP"/>
    <property type="match status" value="1"/>
</dbReference>
<dbReference type="SMART" id="SM00304">
    <property type="entry name" value="HAMP"/>
    <property type="match status" value="1"/>
</dbReference>
<dbReference type="AlphaFoldDB" id="A0AAI9ICS9"/>
<dbReference type="GO" id="GO:0005886">
    <property type="term" value="C:plasma membrane"/>
    <property type="evidence" value="ECO:0007669"/>
    <property type="project" value="TreeGrafter"/>
</dbReference>
<dbReference type="PRINTS" id="PR00260">
    <property type="entry name" value="CHEMTRNSDUCR"/>
</dbReference>
<evidence type="ECO:0000259" key="8">
    <source>
        <dbReference type="PROSITE" id="PS50111"/>
    </source>
</evidence>
<dbReference type="PROSITE" id="PS50885">
    <property type="entry name" value="HAMP"/>
    <property type="match status" value="1"/>
</dbReference>
<dbReference type="InterPro" id="IPR047347">
    <property type="entry name" value="YvaQ-like_sensor"/>
</dbReference>
<reference evidence="10 11" key="1">
    <citation type="journal article" date="2013" name="Front. Microbiol.">
        <title>The genome of the endophytic bacterium H. frisingense GSF30(T) identifies diverse strategies in the Herbaspirillum genus to interact with plants.</title>
        <authorList>
            <person name="Straub D."/>
            <person name="Rothballer M."/>
            <person name="Hartmann A."/>
            <person name="Ludewig U."/>
        </authorList>
    </citation>
    <scope>NUCLEOTIDE SEQUENCE [LARGE SCALE GENOMIC DNA]</scope>
    <source>
        <strain evidence="10 11">GSF30</strain>
    </source>
</reference>
<dbReference type="CDD" id="cd19411">
    <property type="entry name" value="MCP2201-like_sensor"/>
    <property type="match status" value="1"/>
</dbReference>
<evidence type="ECO:0000256" key="1">
    <source>
        <dbReference type="ARBA" id="ARBA00004370"/>
    </source>
</evidence>
<dbReference type="GO" id="GO:0007165">
    <property type="term" value="P:signal transduction"/>
    <property type="evidence" value="ECO:0007669"/>
    <property type="project" value="UniProtKB-KW"/>
</dbReference>
<dbReference type="InterPro" id="IPR004090">
    <property type="entry name" value="Chemotax_Me-accpt_rcpt"/>
</dbReference>
<dbReference type="RefSeq" id="WP_006464356.1">
    <property type="nucleotide sequence ID" value="NZ_AEEC02000022.1"/>
</dbReference>
<evidence type="ECO:0000313" key="11">
    <source>
        <dbReference type="Proteomes" id="UP000006772"/>
    </source>
</evidence>
<dbReference type="FunFam" id="1.10.287.950:FF:000001">
    <property type="entry name" value="Methyl-accepting chemotaxis sensory transducer"/>
    <property type="match status" value="1"/>
</dbReference>
<dbReference type="GO" id="GO:0004888">
    <property type="term" value="F:transmembrane signaling receptor activity"/>
    <property type="evidence" value="ECO:0007669"/>
    <property type="project" value="InterPro"/>
</dbReference>
<evidence type="ECO:0000256" key="6">
    <source>
        <dbReference type="SAM" id="MobiDB-lite"/>
    </source>
</evidence>
<evidence type="ECO:0000259" key="9">
    <source>
        <dbReference type="PROSITE" id="PS50885"/>
    </source>
</evidence>
<feature type="transmembrane region" description="Helical" evidence="7">
    <location>
        <begin position="12"/>
        <end position="32"/>
    </location>
</feature>
<dbReference type="SUPFAM" id="SSF58104">
    <property type="entry name" value="Methyl-accepting chemotaxis protein (MCP) signaling domain"/>
    <property type="match status" value="1"/>
</dbReference>
<organism evidence="10 11">
    <name type="scientific">Herbaspirillum frisingense GSF30</name>
    <dbReference type="NCBI Taxonomy" id="864073"/>
    <lineage>
        <taxon>Bacteria</taxon>
        <taxon>Pseudomonadati</taxon>
        <taxon>Pseudomonadota</taxon>
        <taxon>Betaproteobacteria</taxon>
        <taxon>Burkholderiales</taxon>
        <taxon>Oxalobacteraceae</taxon>
        <taxon>Herbaspirillum</taxon>
    </lineage>
</organism>
<dbReference type="PROSITE" id="PS50111">
    <property type="entry name" value="CHEMOTAXIS_TRANSDUC_2"/>
    <property type="match status" value="1"/>
</dbReference>
<keyword evidence="7" id="KW-1133">Transmembrane helix</keyword>
<evidence type="ECO:0000256" key="2">
    <source>
        <dbReference type="ARBA" id="ARBA00022481"/>
    </source>
</evidence>
<dbReference type="PANTHER" id="PTHR43531:SF14">
    <property type="entry name" value="METHYL-ACCEPTING CHEMOTAXIS PROTEIN I-RELATED"/>
    <property type="match status" value="1"/>
</dbReference>
<dbReference type="SMART" id="SM00283">
    <property type="entry name" value="MA"/>
    <property type="match status" value="1"/>
</dbReference>
<evidence type="ECO:0000256" key="5">
    <source>
        <dbReference type="SAM" id="Coils"/>
    </source>
</evidence>
<dbReference type="InterPro" id="IPR004089">
    <property type="entry name" value="MCPsignal_dom"/>
</dbReference>
<accession>A0AAI9ICS9</accession>
<comment type="subcellular location">
    <subcellularLocation>
        <location evidence="1">Membrane</location>
    </subcellularLocation>
</comment>
<dbReference type="Gene3D" id="6.10.340.10">
    <property type="match status" value="1"/>
</dbReference>
<gene>
    <name evidence="10" type="ORF">HFRIS_015606</name>
</gene>
<feature type="coiled-coil region" evidence="5">
    <location>
        <begin position="469"/>
        <end position="507"/>
    </location>
</feature>
<dbReference type="GO" id="GO:0006935">
    <property type="term" value="P:chemotaxis"/>
    <property type="evidence" value="ECO:0007669"/>
    <property type="project" value="InterPro"/>
</dbReference>
<keyword evidence="7" id="KW-0472">Membrane</keyword>
<feature type="domain" description="Methyl-accepting transducer" evidence="8">
    <location>
        <begin position="269"/>
        <end position="498"/>
    </location>
</feature>
<dbReference type="PANTHER" id="PTHR43531">
    <property type="entry name" value="PROTEIN ICFG"/>
    <property type="match status" value="1"/>
</dbReference>
<keyword evidence="4" id="KW-0807">Transducer</keyword>
<keyword evidence="5" id="KW-0175">Coiled coil</keyword>
<evidence type="ECO:0000256" key="3">
    <source>
        <dbReference type="ARBA" id="ARBA00029447"/>
    </source>
</evidence>
<evidence type="ECO:0000313" key="10">
    <source>
        <dbReference type="EMBL" id="EOA03797.1"/>
    </source>
</evidence>
<feature type="domain" description="HAMP" evidence="9">
    <location>
        <begin position="212"/>
        <end position="264"/>
    </location>
</feature>
<dbReference type="InterPro" id="IPR051310">
    <property type="entry name" value="MCP_chemotaxis"/>
</dbReference>
<dbReference type="Gene3D" id="1.10.287.950">
    <property type="entry name" value="Methyl-accepting chemotaxis protein"/>
    <property type="match status" value="1"/>
</dbReference>
<dbReference type="Pfam" id="PF12729">
    <property type="entry name" value="4HB_MCP_1"/>
    <property type="match status" value="1"/>
</dbReference>
<dbReference type="CDD" id="cd06225">
    <property type="entry name" value="HAMP"/>
    <property type="match status" value="1"/>
</dbReference>
<dbReference type="CDD" id="cd11386">
    <property type="entry name" value="MCP_signal"/>
    <property type="match status" value="1"/>
</dbReference>
<comment type="similarity">
    <text evidence="3">Belongs to the methyl-accepting chemotaxis (MCP) protein family.</text>
</comment>
<dbReference type="InterPro" id="IPR003660">
    <property type="entry name" value="HAMP_dom"/>
</dbReference>
<dbReference type="EMBL" id="AEEC02000022">
    <property type="protein sequence ID" value="EOA03797.1"/>
    <property type="molecule type" value="Genomic_DNA"/>
</dbReference>
<keyword evidence="2" id="KW-0488">Methylation</keyword>
<evidence type="ECO:0000256" key="4">
    <source>
        <dbReference type="PROSITE-ProRule" id="PRU00284"/>
    </source>
</evidence>